<accession>A0AAU8PA47</accession>
<dbReference type="SUPFAM" id="SSF52833">
    <property type="entry name" value="Thioredoxin-like"/>
    <property type="match status" value="1"/>
</dbReference>
<feature type="domain" description="Glutaredoxin" evidence="1">
    <location>
        <begin position="6"/>
        <end position="64"/>
    </location>
</feature>
<dbReference type="KEGG" id="dku:Desku_1270"/>
<evidence type="ECO:0000259" key="1">
    <source>
        <dbReference type="Pfam" id="PF00462"/>
    </source>
</evidence>
<evidence type="ECO:0000313" key="2">
    <source>
        <dbReference type="EMBL" id="AEG14853.1"/>
    </source>
</evidence>
<dbReference type="InterPro" id="IPR036249">
    <property type="entry name" value="Thioredoxin-like_sf"/>
</dbReference>
<sequence length="84" mass="9758">MGDYHVILYVSPHCDNCQKARQFLENRGINYEEKSIRDPGARGELRYKTGRIECPTIDVDGHIVVGYLPEKWDHLLAEEPLRMT</sequence>
<gene>
    <name evidence="2" type="ordered locus">Desku_1270</name>
</gene>
<dbReference type="AlphaFoldDB" id="A0AAU8PA47"/>
<dbReference type="EMBL" id="CP002770">
    <property type="protein sequence ID" value="AEG14853.1"/>
    <property type="molecule type" value="Genomic_DNA"/>
</dbReference>
<dbReference type="RefSeq" id="WP_013822368.1">
    <property type="nucleotide sequence ID" value="NC_015573.1"/>
</dbReference>
<dbReference type="Gene3D" id="3.40.30.10">
    <property type="entry name" value="Glutaredoxin"/>
    <property type="match status" value="1"/>
</dbReference>
<dbReference type="CDD" id="cd02976">
    <property type="entry name" value="NrdH"/>
    <property type="match status" value="1"/>
</dbReference>
<dbReference type="PROSITE" id="PS51354">
    <property type="entry name" value="GLUTAREDOXIN_2"/>
    <property type="match status" value="1"/>
</dbReference>
<proteinExistence type="predicted"/>
<organism evidence="2 3">
    <name type="scientific">Desulfofundulus kuznetsovii (strain DSM 6115 / VKM B-1805 / 17)</name>
    <name type="common">Desulfotomaculum kuznetsovii</name>
    <dbReference type="NCBI Taxonomy" id="760568"/>
    <lineage>
        <taxon>Bacteria</taxon>
        <taxon>Bacillati</taxon>
        <taxon>Bacillota</taxon>
        <taxon>Clostridia</taxon>
        <taxon>Eubacteriales</taxon>
        <taxon>Peptococcaceae</taxon>
        <taxon>Desulfofundulus</taxon>
    </lineage>
</organism>
<protein>
    <submittedName>
        <fullName evidence="2">Glutaredoxin</fullName>
    </submittedName>
</protein>
<dbReference type="Proteomes" id="UP000009229">
    <property type="component" value="Chromosome"/>
</dbReference>
<evidence type="ECO:0000313" key="3">
    <source>
        <dbReference type="Proteomes" id="UP000009229"/>
    </source>
</evidence>
<name>A0AAU8PA47_DESK7</name>
<keyword evidence="3" id="KW-1185">Reference proteome</keyword>
<reference evidence="3" key="1">
    <citation type="submission" date="2011-05" db="EMBL/GenBank/DDBJ databases">
        <title>Complete sequence of Desulfotomaculum kuznetsovii DSM 6115.</title>
        <authorList>
            <person name="Lucas S."/>
            <person name="Han J."/>
            <person name="Lapidus A."/>
            <person name="Cheng J.-F."/>
            <person name="Goodwin L."/>
            <person name="Pitluck S."/>
            <person name="Peters L."/>
            <person name="Mikhailova N."/>
            <person name="Lu M."/>
            <person name="Saunders E."/>
            <person name="Han C."/>
            <person name="Tapia R."/>
            <person name="Land M."/>
            <person name="Hauser L."/>
            <person name="Kyrpides N."/>
            <person name="Ivanova N."/>
            <person name="Pagani I."/>
            <person name="Nazina T."/>
            <person name="Ivanova A."/>
            <person name="Parshina S."/>
            <person name="Kuever J."/>
            <person name="Muyzer G."/>
            <person name="Plugge C."/>
            <person name="Stams A."/>
            <person name="Woyke T."/>
        </authorList>
    </citation>
    <scope>NUCLEOTIDE SEQUENCE [LARGE SCALE GENOMIC DNA]</scope>
    <source>
        <strain evidence="3">DSM 6115 / VKM B-1805 / 17</strain>
    </source>
</reference>
<dbReference type="Pfam" id="PF00462">
    <property type="entry name" value="Glutaredoxin"/>
    <property type="match status" value="1"/>
</dbReference>
<dbReference type="InterPro" id="IPR002109">
    <property type="entry name" value="Glutaredoxin"/>
</dbReference>